<organism evidence="2 3">
    <name type="scientific">Argiope bruennichi</name>
    <name type="common">Wasp spider</name>
    <name type="synonym">Aranea bruennichi</name>
    <dbReference type="NCBI Taxonomy" id="94029"/>
    <lineage>
        <taxon>Eukaryota</taxon>
        <taxon>Metazoa</taxon>
        <taxon>Ecdysozoa</taxon>
        <taxon>Arthropoda</taxon>
        <taxon>Chelicerata</taxon>
        <taxon>Arachnida</taxon>
        <taxon>Araneae</taxon>
        <taxon>Araneomorphae</taxon>
        <taxon>Entelegynae</taxon>
        <taxon>Araneoidea</taxon>
        <taxon>Araneidae</taxon>
        <taxon>Argiope</taxon>
    </lineage>
</organism>
<accession>A0A8T0FAW1</accession>
<gene>
    <name evidence="2" type="ORF">HNY73_009009</name>
</gene>
<name>A0A8T0FAW1_ARGBR</name>
<feature type="transmembrane region" description="Helical" evidence="1">
    <location>
        <begin position="38"/>
        <end position="60"/>
    </location>
</feature>
<comment type="caution">
    <text evidence="2">The sequence shown here is derived from an EMBL/GenBank/DDBJ whole genome shotgun (WGS) entry which is preliminary data.</text>
</comment>
<keyword evidence="3" id="KW-1185">Reference proteome</keyword>
<keyword evidence="1" id="KW-1133">Transmembrane helix</keyword>
<protein>
    <submittedName>
        <fullName evidence="2">Uncharacterized protein</fullName>
    </submittedName>
</protein>
<dbReference type="EMBL" id="JABXBU010000015">
    <property type="protein sequence ID" value="KAF8787408.1"/>
    <property type="molecule type" value="Genomic_DNA"/>
</dbReference>
<reference evidence="2" key="2">
    <citation type="submission" date="2020-06" db="EMBL/GenBank/DDBJ databases">
        <authorList>
            <person name="Sheffer M."/>
        </authorList>
    </citation>
    <scope>NUCLEOTIDE SEQUENCE</scope>
</reference>
<proteinExistence type="predicted"/>
<reference evidence="2" key="1">
    <citation type="journal article" date="2020" name="bioRxiv">
        <title>Chromosome-level reference genome of the European wasp spider Argiope bruennichi: a resource for studies on range expansion and evolutionary adaptation.</title>
        <authorList>
            <person name="Sheffer M.M."/>
            <person name="Hoppe A."/>
            <person name="Krehenwinkel H."/>
            <person name="Uhl G."/>
            <person name="Kuss A.W."/>
            <person name="Jensen L."/>
            <person name="Jensen C."/>
            <person name="Gillespie R.G."/>
            <person name="Hoff K.J."/>
            <person name="Prost S."/>
        </authorList>
    </citation>
    <scope>NUCLEOTIDE SEQUENCE</scope>
</reference>
<dbReference type="AlphaFoldDB" id="A0A8T0FAW1"/>
<evidence type="ECO:0000313" key="2">
    <source>
        <dbReference type="EMBL" id="KAF8787408.1"/>
    </source>
</evidence>
<keyword evidence="1" id="KW-0812">Transmembrane</keyword>
<evidence type="ECO:0000256" key="1">
    <source>
        <dbReference type="SAM" id="Phobius"/>
    </source>
</evidence>
<sequence length="96" mass="10788">MELDIVIGASICFFLFIASSLGIEIASHWSMALTNPIIYVTVIFIINVAIIFGLSIYWCYYRCNKPVRNSPTLTAAKFTVNIRSKTIVSNYAQTIM</sequence>
<evidence type="ECO:0000313" key="3">
    <source>
        <dbReference type="Proteomes" id="UP000807504"/>
    </source>
</evidence>
<keyword evidence="1" id="KW-0472">Membrane</keyword>
<dbReference type="Proteomes" id="UP000807504">
    <property type="component" value="Unassembled WGS sequence"/>
</dbReference>